<dbReference type="InterPro" id="IPR037923">
    <property type="entry name" value="HTH-like"/>
</dbReference>
<dbReference type="RefSeq" id="WP_279246785.1">
    <property type="nucleotide sequence ID" value="NZ_SHNN01000004.1"/>
</dbReference>
<evidence type="ECO:0000259" key="5">
    <source>
        <dbReference type="PROSITE" id="PS01124"/>
    </source>
</evidence>
<comment type="caution">
    <text evidence="6">The sequence shown here is derived from an EMBL/GenBank/DDBJ whole genome shotgun (WGS) entry which is preliminary data.</text>
</comment>
<dbReference type="SMART" id="SM00342">
    <property type="entry name" value="HTH_ARAC"/>
    <property type="match status" value="1"/>
</dbReference>
<dbReference type="EMBL" id="SHNN01000004">
    <property type="protein sequence ID" value="MCX2982755.1"/>
    <property type="molecule type" value="Genomic_DNA"/>
</dbReference>
<dbReference type="InterPro" id="IPR009057">
    <property type="entry name" value="Homeodomain-like_sf"/>
</dbReference>
<keyword evidence="7" id="KW-1185">Reference proteome</keyword>
<keyword evidence="3" id="KW-0010">Activator</keyword>
<dbReference type="NCBIfam" id="NF007860">
    <property type="entry name" value="PRK10572.1"/>
    <property type="match status" value="1"/>
</dbReference>
<dbReference type="PANTHER" id="PTHR43280:SF2">
    <property type="entry name" value="HTH-TYPE TRANSCRIPTIONAL REGULATOR EXSA"/>
    <property type="match status" value="1"/>
</dbReference>
<evidence type="ECO:0000256" key="4">
    <source>
        <dbReference type="ARBA" id="ARBA00023163"/>
    </source>
</evidence>
<dbReference type="PANTHER" id="PTHR43280">
    <property type="entry name" value="ARAC-FAMILY TRANSCRIPTIONAL REGULATOR"/>
    <property type="match status" value="1"/>
</dbReference>
<reference evidence="6" key="1">
    <citation type="submission" date="2019-02" db="EMBL/GenBank/DDBJ databases">
        <authorList>
            <person name="Li S.-H."/>
        </authorList>
    </citation>
    <scope>NUCLEOTIDE SEQUENCE</scope>
    <source>
        <strain evidence="6">IMCC14734</strain>
    </source>
</reference>
<proteinExistence type="predicted"/>
<evidence type="ECO:0000313" key="7">
    <source>
        <dbReference type="Proteomes" id="UP001143362"/>
    </source>
</evidence>
<accession>A0ABT3TKH9</accession>
<protein>
    <submittedName>
        <fullName evidence="6">Arabinose operon transcriptional regulator AraC</fullName>
    </submittedName>
</protein>
<evidence type="ECO:0000256" key="3">
    <source>
        <dbReference type="ARBA" id="ARBA00023159"/>
    </source>
</evidence>
<dbReference type="InterPro" id="IPR020449">
    <property type="entry name" value="Tscrpt_reg_AraC-type_HTH"/>
</dbReference>
<dbReference type="PROSITE" id="PS00041">
    <property type="entry name" value="HTH_ARAC_FAMILY_1"/>
    <property type="match status" value="1"/>
</dbReference>
<dbReference type="InterPro" id="IPR003313">
    <property type="entry name" value="AraC-bd"/>
</dbReference>
<dbReference type="PROSITE" id="PS01124">
    <property type="entry name" value="HTH_ARAC_FAMILY_2"/>
    <property type="match status" value="1"/>
</dbReference>
<keyword evidence="2" id="KW-0238">DNA-binding</keyword>
<dbReference type="SUPFAM" id="SSF51215">
    <property type="entry name" value="Regulatory protein AraC"/>
    <property type="match status" value="1"/>
</dbReference>
<dbReference type="SUPFAM" id="SSF46689">
    <property type="entry name" value="Homeodomain-like"/>
    <property type="match status" value="2"/>
</dbReference>
<dbReference type="InterPro" id="IPR018060">
    <property type="entry name" value="HTH_AraC"/>
</dbReference>
<dbReference type="Pfam" id="PF12833">
    <property type="entry name" value="HTH_18"/>
    <property type="match status" value="1"/>
</dbReference>
<keyword evidence="1" id="KW-0805">Transcription regulation</keyword>
<dbReference type="PRINTS" id="PR00032">
    <property type="entry name" value="HTHARAC"/>
</dbReference>
<dbReference type="Gene3D" id="2.60.120.280">
    <property type="entry name" value="Regulatory protein AraC"/>
    <property type="match status" value="1"/>
</dbReference>
<evidence type="ECO:0000256" key="2">
    <source>
        <dbReference type="ARBA" id="ARBA00023125"/>
    </source>
</evidence>
<dbReference type="Gene3D" id="1.10.10.60">
    <property type="entry name" value="Homeodomain-like"/>
    <property type="match status" value="2"/>
</dbReference>
<keyword evidence="4" id="KW-0804">Transcription</keyword>
<dbReference type="InterPro" id="IPR018062">
    <property type="entry name" value="HTH_AraC-typ_CS"/>
</dbReference>
<dbReference type="Pfam" id="PF02311">
    <property type="entry name" value="AraC_binding"/>
    <property type="match status" value="1"/>
</dbReference>
<gene>
    <name evidence="6" type="primary">araC</name>
    <name evidence="6" type="ORF">EYC98_17975</name>
</gene>
<evidence type="ECO:0000256" key="1">
    <source>
        <dbReference type="ARBA" id="ARBA00023015"/>
    </source>
</evidence>
<sequence length="368" mass="41857">MIDIKRVALTQFKMISGASIAEQEISEASEYFAKSESPLDSKTFKTLFLRVQANLEHQTDLLRLAREWQLRLAGRQVFTDAEAQFFHKQYVAALDMEGLMTQAIVAGFATRTAGSAYDYEISQPRHSTSWTLLYTVAGQATLRTGLRETHVYPGDILLLAPKSVYSIQRSEGSKNWNQYWITFKPQPQWRAYLDWPKTGPEISLLQIAPALRPLIESVINSLLNNYAQQSNLKEELDFNLLEQLLMRCANMIPDTAHLDNDDRIRNAQQFIHEHYNQAFSLQDVANYVHMSASRLSGLFKQQAGVTIFGWRDEKRMLEAAQLLRGTDISISEIGQLIGITDPAYFSRVFQRHVGSSPRAYRQGSGKSL</sequence>
<evidence type="ECO:0000313" key="6">
    <source>
        <dbReference type="EMBL" id="MCX2982755.1"/>
    </source>
</evidence>
<organism evidence="6 7">
    <name type="scientific">Candidatus Litorirhabdus singularis</name>
    <dbReference type="NCBI Taxonomy" id="2518993"/>
    <lineage>
        <taxon>Bacteria</taxon>
        <taxon>Pseudomonadati</taxon>
        <taxon>Pseudomonadota</taxon>
        <taxon>Gammaproteobacteria</taxon>
        <taxon>Cellvibrionales</taxon>
        <taxon>Halieaceae</taxon>
        <taxon>Candidatus Litorirhabdus</taxon>
    </lineage>
</organism>
<name>A0ABT3TKH9_9GAMM</name>
<feature type="domain" description="HTH araC/xylS-type" evidence="5">
    <location>
        <begin position="265"/>
        <end position="363"/>
    </location>
</feature>
<dbReference type="Proteomes" id="UP001143362">
    <property type="component" value="Unassembled WGS sequence"/>
</dbReference>